<name>D0NGB3_PHYIT</name>
<protein>
    <submittedName>
        <fullName evidence="2">Uncharacterized protein</fullName>
    </submittedName>
</protein>
<dbReference type="EMBL" id="DS028136">
    <property type="protein sequence ID" value="EEY57314.1"/>
    <property type="molecule type" value="Genomic_DNA"/>
</dbReference>
<dbReference type="RefSeq" id="XP_002901924.1">
    <property type="nucleotide sequence ID" value="XM_002901878.1"/>
</dbReference>
<gene>
    <name evidence="2" type="ORF">PITG_11156</name>
</gene>
<dbReference type="GeneID" id="9476318"/>
<dbReference type="InParanoid" id="D0NGB3"/>
<dbReference type="VEuPathDB" id="FungiDB:PITG_11156"/>
<dbReference type="KEGG" id="pif:PITG_11156"/>
<dbReference type="Proteomes" id="UP000006643">
    <property type="component" value="Unassembled WGS sequence"/>
</dbReference>
<evidence type="ECO:0000313" key="3">
    <source>
        <dbReference type="Proteomes" id="UP000006643"/>
    </source>
</evidence>
<feature type="region of interest" description="Disordered" evidence="1">
    <location>
        <begin position="1"/>
        <end position="20"/>
    </location>
</feature>
<accession>D0NGB3</accession>
<dbReference type="HOGENOM" id="CLU_2163339_0_0_1"/>
<dbReference type="OrthoDB" id="115034at2759"/>
<organism evidence="2 3">
    <name type="scientific">Phytophthora infestans (strain T30-4)</name>
    <name type="common">Potato late blight agent</name>
    <dbReference type="NCBI Taxonomy" id="403677"/>
    <lineage>
        <taxon>Eukaryota</taxon>
        <taxon>Sar</taxon>
        <taxon>Stramenopiles</taxon>
        <taxon>Oomycota</taxon>
        <taxon>Peronosporomycetes</taxon>
        <taxon>Peronosporales</taxon>
        <taxon>Peronosporaceae</taxon>
        <taxon>Phytophthora</taxon>
    </lineage>
</organism>
<evidence type="ECO:0000256" key="1">
    <source>
        <dbReference type="SAM" id="MobiDB-lite"/>
    </source>
</evidence>
<evidence type="ECO:0000313" key="2">
    <source>
        <dbReference type="EMBL" id="EEY57314.1"/>
    </source>
</evidence>
<proteinExistence type="predicted"/>
<dbReference type="AlphaFoldDB" id="D0NGB3"/>
<reference evidence="3" key="1">
    <citation type="journal article" date="2009" name="Nature">
        <title>Genome sequence and analysis of the Irish potato famine pathogen Phytophthora infestans.</title>
        <authorList>
            <consortium name="The Broad Institute Genome Sequencing Platform"/>
            <person name="Haas B.J."/>
            <person name="Kamoun S."/>
            <person name="Zody M.C."/>
            <person name="Jiang R.H."/>
            <person name="Handsaker R.E."/>
            <person name="Cano L.M."/>
            <person name="Grabherr M."/>
            <person name="Kodira C.D."/>
            <person name="Raffaele S."/>
            <person name="Torto-Alalibo T."/>
            <person name="Bozkurt T.O."/>
            <person name="Ah-Fong A.M."/>
            <person name="Alvarado L."/>
            <person name="Anderson V.L."/>
            <person name="Armstrong M.R."/>
            <person name="Avrova A."/>
            <person name="Baxter L."/>
            <person name="Beynon J."/>
            <person name="Boevink P.C."/>
            <person name="Bollmann S.R."/>
            <person name="Bos J.I."/>
            <person name="Bulone V."/>
            <person name="Cai G."/>
            <person name="Cakir C."/>
            <person name="Carrington J.C."/>
            <person name="Chawner M."/>
            <person name="Conti L."/>
            <person name="Costanzo S."/>
            <person name="Ewan R."/>
            <person name="Fahlgren N."/>
            <person name="Fischbach M.A."/>
            <person name="Fugelstad J."/>
            <person name="Gilroy E.M."/>
            <person name="Gnerre S."/>
            <person name="Green P.J."/>
            <person name="Grenville-Briggs L.J."/>
            <person name="Griffith J."/>
            <person name="Grunwald N.J."/>
            <person name="Horn K."/>
            <person name="Horner N.R."/>
            <person name="Hu C.H."/>
            <person name="Huitema E."/>
            <person name="Jeong D.H."/>
            <person name="Jones A.M."/>
            <person name="Jones J.D."/>
            <person name="Jones R.W."/>
            <person name="Karlsson E.K."/>
            <person name="Kunjeti S.G."/>
            <person name="Lamour K."/>
            <person name="Liu Z."/>
            <person name="Ma L."/>
            <person name="Maclean D."/>
            <person name="Chibucos M.C."/>
            <person name="McDonald H."/>
            <person name="McWalters J."/>
            <person name="Meijer H.J."/>
            <person name="Morgan W."/>
            <person name="Morris P.F."/>
            <person name="Munro C.A."/>
            <person name="O'Neill K."/>
            <person name="Ospina-Giraldo M."/>
            <person name="Pinzon A."/>
            <person name="Pritchard L."/>
            <person name="Ramsahoye B."/>
            <person name="Ren Q."/>
            <person name="Restrepo S."/>
            <person name="Roy S."/>
            <person name="Sadanandom A."/>
            <person name="Savidor A."/>
            <person name="Schornack S."/>
            <person name="Schwartz D.C."/>
            <person name="Schumann U.D."/>
            <person name="Schwessinger B."/>
            <person name="Seyer L."/>
            <person name="Sharpe T."/>
            <person name="Silvar C."/>
            <person name="Song J."/>
            <person name="Studholme D.J."/>
            <person name="Sykes S."/>
            <person name="Thines M."/>
            <person name="van de Vondervoort P.J."/>
            <person name="Phuntumart V."/>
            <person name="Wawra S."/>
            <person name="Weide R."/>
            <person name="Win J."/>
            <person name="Young C."/>
            <person name="Zhou S."/>
            <person name="Fry W."/>
            <person name="Meyers B.C."/>
            <person name="van West P."/>
            <person name="Ristaino J."/>
            <person name="Govers F."/>
            <person name="Birch P.R."/>
            <person name="Whisson S.C."/>
            <person name="Judelson H.S."/>
            <person name="Nusbaum C."/>
        </authorList>
    </citation>
    <scope>NUCLEOTIDE SEQUENCE [LARGE SCALE GENOMIC DNA]</scope>
    <source>
        <strain evidence="3">T30-4</strain>
    </source>
</reference>
<keyword evidence="3" id="KW-1185">Reference proteome</keyword>
<sequence>MAEAALVQPPAKTPRRENDAVRLAQQIRQAAPKTRTPPTSSISQELVAAAEIIQWEKEHEVFPDVPAPVAILSSKLHNFNCCLCKSLMMSSTRETPKRYIFKEIVQYLHKT</sequence>